<dbReference type="InterPro" id="IPR012899">
    <property type="entry name" value="LTXXQ"/>
</dbReference>
<evidence type="ECO:0000256" key="3">
    <source>
        <dbReference type="ARBA" id="ARBA00022729"/>
    </source>
</evidence>
<dbReference type="PANTHER" id="PTHR38102">
    <property type="entry name" value="PERIPLASMIC CHAPERONE SPY"/>
    <property type="match status" value="1"/>
</dbReference>
<dbReference type="InterPro" id="IPR052211">
    <property type="entry name" value="Cpx_auxiliary_protein"/>
</dbReference>
<evidence type="ECO:0000313" key="6">
    <source>
        <dbReference type="EMBL" id="SLM61279.1"/>
    </source>
</evidence>
<proteinExistence type="inferred from homology"/>
<feature type="signal peptide" evidence="5">
    <location>
        <begin position="1"/>
        <end position="23"/>
    </location>
</feature>
<sequence length="192" mass="21560">MRGTIITLSCASLLMLVSGTVMATENSVTDNDIQSHAAESNTNVPGHCYRDDSATKRGASQQSMFDGVKLTENQRQQMRDLMRQMRYEQPIYDANDVETMHQLMTAENFDAPAVQALVTKMVQAQITHKVEMARISNQMYNMLTSEQKAILNQKHEQVMQAVRQQMPASTTAPQRVEQRLTPLQQGLANGNE</sequence>
<feature type="chain" id="PRO_5016590373" evidence="5">
    <location>
        <begin position="24"/>
        <end position="192"/>
    </location>
</feature>
<dbReference type="EMBL" id="LT615367">
    <property type="protein sequence ID" value="SLM61279.1"/>
    <property type="molecule type" value="Genomic_DNA"/>
</dbReference>
<dbReference type="GO" id="GO:0051082">
    <property type="term" value="F:unfolded protein binding"/>
    <property type="evidence" value="ECO:0007669"/>
    <property type="project" value="TreeGrafter"/>
</dbReference>
<evidence type="ECO:0000256" key="1">
    <source>
        <dbReference type="ARBA" id="ARBA00004418"/>
    </source>
</evidence>
<keyword evidence="3 5" id="KW-0732">Signal</keyword>
<name>A0A375A6K1_9GAMM</name>
<dbReference type="GO" id="GO:0030288">
    <property type="term" value="C:outer membrane-bounded periplasmic space"/>
    <property type="evidence" value="ECO:0007669"/>
    <property type="project" value="TreeGrafter"/>
</dbReference>
<protein>
    <submittedName>
        <fullName evidence="6">P pilus assembly/Cpx signaling pathway, periplasmic inhibitor/zinc-resistance associated protein</fullName>
    </submittedName>
</protein>
<comment type="subcellular location">
    <subcellularLocation>
        <location evidence="1">Periplasm</location>
    </subcellularLocation>
</comment>
<evidence type="ECO:0000256" key="2">
    <source>
        <dbReference type="ARBA" id="ARBA00008441"/>
    </source>
</evidence>
<dbReference type="PANTHER" id="PTHR38102:SF2">
    <property type="entry name" value="PERIPLASMIC PROTEIN CPXP"/>
    <property type="match status" value="1"/>
</dbReference>
<evidence type="ECO:0000256" key="4">
    <source>
        <dbReference type="ARBA" id="ARBA00022764"/>
    </source>
</evidence>
<dbReference type="CDD" id="cd09916">
    <property type="entry name" value="CpxP_like"/>
    <property type="match status" value="1"/>
</dbReference>
<evidence type="ECO:0000256" key="5">
    <source>
        <dbReference type="SAM" id="SignalP"/>
    </source>
</evidence>
<keyword evidence="4" id="KW-0574">Periplasm</keyword>
<organism evidence="6 7">
    <name type="scientific">Dickeya aquatica</name>
    <dbReference type="NCBI Taxonomy" id="1401087"/>
    <lineage>
        <taxon>Bacteria</taxon>
        <taxon>Pseudomonadati</taxon>
        <taxon>Pseudomonadota</taxon>
        <taxon>Gammaproteobacteria</taxon>
        <taxon>Enterobacterales</taxon>
        <taxon>Pectobacteriaceae</taxon>
        <taxon>Dickeya</taxon>
    </lineage>
</organism>
<dbReference type="Proteomes" id="UP000294820">
    <property type="component" value="Chromosome 1"/>
</dbReference>
<dbReference type="Pfam" id="PF07813">
    <property type="entry name" value="LTXXQ"/>
    <property type="match status" value="1"/>
</dbReference>
<comment type="similarity">
    <text evidence="2">Belongs to the CpxP/Spy family.</text>
</comment>
<dbReference type="KEGG" id="daq:DAQ1742_00153"/>
<evidence type="ECO:0000313" key="7">
    <source>
        <dbReference type="Proteomes" id="UP000294820"/>
    </source>
</evidence>
<reference evidence="6 7" key="1">
    <citation type="submission" date="2016-09" db="EMBL/GenBank/DDBJ databases">
        <authorList>
            <person name="Reverchon S."/>
            <person name="Nasser W."/>
            <person name="Leonard S."/>
            <person name="Brochier C."/>
            <person name="Duprey A."/>
        </authorList>
    </citation>
    <scope>NUCLEOTIDE SEQUENCE [LARGE SCALE GENOMIC DNA]</scope>
    <source>
        <strain evidence="6 7">174/2</strain>
    </source>
</reference>
<gene>
    <name evidence="6" type="primary">cpxP</name>
    <name evidence="6" type="ORF">DAQ1742_00153</name>
</gene>
<dbReference type="NCBIfam" id="NF007687">
    <property type="entry name" value="PRK10363.1"/>
    <property type="match status" value="1"/>
</dbReference>
<dbReference type="RefSeq" id="WP_035345032.1">
    <property type="nucleotide sequence ID" value="NZ_LT615367.1"/>
</dbReference>
<dbReference type="Gene3D" id="1.20.120.1490">
    <property type="match status" value="1"/>
</dbReference>
<keyword evidence="7" id="KW-1185">Reference proteome</keyword>
<dbReference type="AlphaFoldDB" id="A0A375A6K1"/>
<accession>A0A375A6K1</accession>